<evidence type="ECO:0000313" key="1">
    <source>
        <dbReference type="EMBL" id="EWS77161.1"/>
    </source>
</evidence>
<proteinExistence type="predicted"/>
<accession>Z9JH67</accession>
<dbReference type="EMBL" id="JAJPPU010000002">
    <property type="protein sequence ID" value="MCD8473389.1"/>
    <property type="molecule type" value="Genomic_DNA"/>
</dbReference>
<name>Z9JH67_9GAMM</name>
<comment type="caution">
    <text evidence="1">The sequence shown here is derived from an EMBL/GenBank/DDBJ whole genome shotgun (WGS) entry which is preliminary data.</text>
</comment>
<reference evidence="2" key="2">
    <citation type="submission" date="2021-11" db="EMBL/GenBank/DDBJ databases">
        <title>Genome sequence of Xylella taiwanensis PLS432.</title>
        <authorList>
            <person name="Weng L.-W."/>
            <person name="Su C.-C."/>
            <person name="Tsai C.-W."/>
            <person name="Kuo C.-H."/>
        </authorList>
    </citation>
    <scope>NUCLEOTIDE SEQUENCE</scope>
    <source>
        <strain evidence="2">PLS432</strain>
    </source>
</reference>
<keyword evidence="4" id="KW-1185">Reference proteome</keyword>
<evidence type="ECO:0000313" key="2">
    <source>
        <dbReference type="EMBL" id="MCD8473389.1"/>
    </source>
</evidence>
<dbReference type="PATRIC" id="fig|1444770.3.peg.2910"/>
<dbReference type="EMBL" id="JDSQ01000029">
    <property type="protein sequence ID" value="EWS77161.1"/>
    <property type="molecule type" value="Genomic_DNA"/>
</dbReference>
<protein>
    <submittedName>
        <fullName evidence="2">Terminase family protein</fullName>
    </submittedName>
</protein>
<dbReference type="GeneID" id="68900282"/>
<dbReference type="AlphaFoldDB" id="Z9JH67"/>
<dbReference type="STRING" id="1444770.AF72_12315"/>
<organism evidence="1 3">
    <name type="scientific">Xylella taiwanensis</name>
    <dbReference type="NCBI Taxonomy" id="1444770"/>
    <lineage>
        <taxon>Bacteria</taxon>
        <taxon>Pseudomonadati</taxon>
        <taxon>Pseudomonadota</taxon>
        <taxon>Gammaproteobacteria</taxon>
        <taxon>Lysobacterales</taxon>
        <taxon>Lysobacteraceae</taxon>
        <taxon>Xylella</taxon>
    </lineage>
</organism>
<evidence type="ECO:0000313" key="4">
    <source>
        <dbReference type="Proteomes" id="UP001430701"/>
    </source>
</evidence>
<dbReference type="Proteomes" id="UP001430701">
    <property type="component" value="Unassembled WGS sequence"/>
</dbReference>
<dbReference type="Pfam" id="PF03237">
    <property type="entry name" value="Terminase_6N"/>
    <property type="match status" value="1"/>
</dbReference>
<dbReference type="RefSeq" id="WP_051482379.1">
    <property type="nucleotide sequence ID" value="NZ_CP053627.1"/>
</dbReference>
<evidence type="ECO:0000313" key="3">
    <source>
        <dbReference type="Proteomes" id="UP000020406"/>
    </source>
</evidence>
<dbReference type="eggNOG" id="COG5565">
    <property type="taxonomic scope" value="Bacteria"/>
</dbReference>
<reference evidence="1 3" key="1">
    <citation type="journal article" date="2014" name="Genome Announc.">
        <title>Draft Genome Sequence of Xylella fastidiosa Pear Leaf Scorch Strain in Taiwan.</title>
        <authorList>
            <person name="Su C.C."/>
            <person name="Deng W.L."/>
            <person name="Jan F.J."/>
            <person name="Chang C.J."/>
            <person name="Huang H."/>
            <person name="Chen J."/>
        </authorList>
    </citation>
    <scope>NUCLEOTIDE SEQUENCE [LARGE SCALE GENOMIC DNA]</scope>
    <source>
        <strain evidence="1 3">PLS229</strain>
    </source>
</reference>
<gene>
    <name evidence="1" type="ORF">AF72_12315</name>
    <name evidence="2" type="ORF">LPH55_07965</name>
</gene>
<sequence>MTLNLMPPLQHWPPKQALALLLEERARRRRTDRLTDYRPYPKQRQFHAMGAAVRERLLAAGNQLGKTLCAGHEVAMHLTGRYPPWWTGKRFARANHGLAGSETGELTRRGVQRILLGRDVKTDMGSGAIPGACIQGVTWARGVPELVDTVYVQHRR</sequence>
<dbReference type="Proteomes" id="UP000020406">
    <property type="component" value="Unassembled WGS sequence"/>
</dbReference>